<comment type="subcellular location">
    <subcellularLocation>
        <location evidence="1">Membrane</location>
        <topology evidence="1">Multi-pass membrane protein</topology>
    </subcellularLocation>
</comment>
<dbReference type="PANTHER" id="PTHR43394">
    <property type="entry name" value="ATP-DEPENDENT PERMEASE MDL1, MITOCHONDRIAL"/>
    <property type="match status" value="1"/>
</dbReference>
<evidence type="ECO:0000313" key="8">
    <source>
        <dbReference type="EMBL" id="CBY13764.1"/>
    </source>
</evidence>
<evidence type="ECO:0000256" key="1">
    <source>
        <dbReference type="ARBA" id="ARBA00004141"/>
    </source>
</evidence>
<evidence type="ECO:0000313" key="9">
    <source>
        <dbReference type="Proteomes" id="UP000001307"/>
    </source>
</evidence>
<dbReference type="InterPro" id="IPR003439">
    <property type="entry name" value="ABC_transporter-like_ATP-bd"/>
</dbReference>
<protein>
    <recommendedName>
        <fullName evidence="7">ABC transporter domain-containing protein</fullName>
    </recommendedName>
</protein>
<evidence type="ECO:0000256" key="3">
    <source>
        <dbReference type="ARBA" id="ARBA00022741"/>
    </source>
</evidence>
<keyword evidence="3" id="KW-0547">Nucleotide-binding</keyword>
<keyword evidence="6" id="KW-0472">Membrane</keyword>
<reference evidence="8" key="1">
    <citation type="journal article" date="2010" name="Science">
        <title>Plasticity of animal genome architecture unmasked by rapid evolution of a pelagic tunicate.</title>
        <authorList>
            <person name="Denoeud F."/>
            <person name="Henriet S."/>
            <person name="Mungpakdee S."/>
            <person name="Aury J.M."/>
            <person name="Da Silva C."/>
            <person name="Brinkmann H."/>
            <person name="Mikhaleva J."/>
            <person name="Olsen L.C."/>
            <person name="Jubin C."/>
            <person name="Canestro C."/>
            <person name="Bouquet J.M."/>
            <person name="Danks G."/>
            <person name="Poulain J."/>
            <person name="Campsteijn C."/>
            <person name="Adamski M."/>
            <person name="Cross I."/>
            <person name="Yadetie F."/>
            <person name="Muffato M."/>
            <person name="Louis A."/>
            <person name="Butcher S."/>
            <person name="Tsagkogeorga G."/>
            <person name="Konrad A."/>
            <person name="Singh S."/>
            <person name="Jensen M.F."/>
            <person name="Cong E.H."/>
            <person name="Eikeseth-Otteraa H."/>
            <person name="Noel B."/>
            <person name="Anthouard V."/>
            <person name="Porcel B.M."/>
            <person name="Kachouri-Lafond R."/>
            <person name="Nishino A."/>
            <person name="Ugolini M."/>
            <person name="Chourrout P."/>
            <person name="Nishida H."/>
            <person name="Aasland R."/>
            <person name="Huzurbazar S."/>
            <person name="Westhof E."/>
            <person name="Delsuc F."/>
            <person name="Lehrach H."/>
            <person name="Reinhardt R."/>
            <person name="Weissenbach J."/>
            <person name="Roy S.W."/>
            <person name="Artiguenave F."/>
            <person name="Postlethwait J.H."/>
            <person name="Manak J.R."/>
            <person name="Thompson E.M."/>
            <person name="Jaillon O."/>
            <person name="Du Pasquier L."/>
            <person name="Boudinot P."/>
            <person name="Liberles D.A."/>
            <person name="Volff J.N."/>
            <person name="Philippe H."/>
            <person name="Lenhard B."/>
            <person name="Roest Crollius H."/>
            <person name="Wincker P."/>
            <person name="Chourrout D."/>
        </authorList>
    </citation>
    <scope>NUCLEOTIDE SEQUENCE [LARGE SCALE GENOMIC DNA]</scope>
</reference>
<name>E4XVP6_OIKDI</name>
<dbReference type="OrthoDB" id="6500128at2759"/>
<dbReference type="InParanoid" id="E4XVP6"/>
<dbReference type="InterPro" id="IPR039421">
    <property type="entry name" value="Type_1_exporter"/>
</dbReference>
<dbReference type="Pfam" id="PF00005">
    <property type="entry name" value="ABC_tran"/>
    <property type="match status" value="1"/>
</dbReference>
<evidence type="ECO:0000256" key="4">
    <source>
        <dbReference type="ARBA" id="ARBA00022840"/>
    </source>
</evidence>
<gene>
    <name evidence="8" type="ORF">GSOID_T00006692001</name>
</gene>
<evidence type="ECO:0000256" key="5">
    <source>
        <dbReference type="ARBA" id="ARBA00022989"/>
    </source>
</evidence>
<keyword evidence="5" id="KW-1133">Transmembrane helix</keyword>
<dbReference type="Proteomes" id="UP000001307">
    <property type="component" value="Unassembled WGS sequence"/>
</dbReference>
<proteinExistence type="predicted"/>
<dbReference type="AlphaFoldDB" id="E4XVP6"/>
<dbReference type="GO" id="GO:0005743">
    <property type="term" value="C:mitochondrial inner membrane"/>
    <property type="evidence" value="ECO:0007669"/>
    <property type="project" value="TreeGrafter"/>
</dbReference>
<dbReference type="GO" id="GO:0005524">
    <property type="term" value="F:ATP binding"/>
    <property type="evidence" value="ECO:0007669"/>
    <property type="project" value="UniProtKB-KW"/>
</dbReference>
<dbReference type="FunFam" id="3.40.50.300:FF:000913">
    <property type="entry name" value="ABC multidrug transporter SitT"/>
    <property type="match status" value="1"/>
</dbReference>
<keyword evidence="9" id="KW-1185">Reference proteome</keyword>
<feature type="domain" description="ABC transporter" evidence="7">
    <location>
        <begin position="1"/>
        <end position="195"/>
    </location>
</feature>
<evidence type="ECO:0000256" key="6">
    <source>
        <dbReference type="ARBA" id="ARBA00023136"/>
    </source>
</evidence>
<sequence length="200" mass="21894">MQLIQRYYDTNAGVVLVDGHDTMKTNTKFLRSNIGIVAQEPTLFDATIGENIRYGALDRQLTDEEVIEASKTASLHDFVKDLPLGYETPTGGGGGNQLSRGQKQRIAIARAIIRKPKILLLDEATSALDTEAEKIVQAALDRAREGRTCIVIAHRLSTIRSADKIAVVNKGQLLEAGTHDELMALQGAYYKLITMNVTLS</sequence>
<organism evidence="8">
    <name type="scientific">Oikopleura dioica</name>
    <name type="common">Tunicate</name>
    <dbReference type="NCBI Taxonomy" id="34765"/>
    <lineage>
        <taxon>Eukaryota</taxon>
        <taxon>Metazoa</taxon>
        <taxon>Chordata</taxon>
        <taxon>Tunicata</taxon>
        <taxon>Appendicularia</taxon>
        <taxon>Copelata</taxon>
        <taxon>Oikopleuridae</taxon>
        <taxon>Oikopleura</taxon>
    </lineage>
</organism>
<dbReference type="GO" id="GO:0016887">
    <property type="term" value="F:ATP hydrolysis activity"/>
    <property type="evidence" value="ECO:0007669"/>
    <property type="project" value="InterPro"/>
</dbReference>
<dbReference type="PROSITE" id="PS50893">
    <property type="entry name" value="ABC_TRANSPORTER_2"/>
    <property type="match status" value="1"/>
</dbReference>
<evidence type="ECO:0000259" key="7">
    <source>
        <dbReference type="PROSITE" id="PS50893"/>
    </source>
</evidence>
<keyword evidence="4" id="KW-0067">ATP-binding</keyword>
<keyword evidence="2" id="KW-0812">Transmembrane</keyword>
<dbReference type="SUPFAM" id="SSF52540">
    <property type="entry name" value="P-loop containing nucleoside triphosphate hydrolases"/>
    <property type="match status" value="1"/>
</dbReference>
<dbReference type="PANTHER" id="PTHR43394:SF27">
    <property type="entry name" value="ATP-DEPENDENT TRANSLOCASE ABCB1-LIKE"/>
    <property type="match status" value="1"/>
</dbReference>
<dbReference type="EMBL" id="FN653217">
    <property type="protein sequence ID" value="CBY13764.1"/>
    <property type="molecule type" value="Genomic_DNA"/>
</dbReference>
<dbReference type="Gene3D" id="3.40.50.300">
    <property type="entry name" value="P-loop containing nucleotide triphosphate hydrolases"/>
    <property type="match status" value="1"/>
</dbReference>
<accession>E4XVP6</accession>
<dbReference type="GO" id="GO:0090374">
    <property type="term" value="P:oligopeptide export from mitochondrion"/>
    <property type="evidence" value="ECO:0007669"/>
    <property type="project" value="TreeGrafter"/>
</dbReference>
<dbReference type="InterPro" id="IPR027417">
    <property type="entry name" value="P-loop_NTPase"/>
</dbReference>
<evidence type="ECO:0000256" key="2">
    <source>
        <dbReference type="ARBA" id="ARBA00022692"/>
    </source>
</evidence>
<dbReference type="GO" id="GO:0015421">
    <property type="term" value="F:ABC-type oligopeptide transporter activity"/>
    <property type="evidence" value="ECO:0007669"/>
    <property type="project" value="TreeGrafter"/>
</dbReference>